<comment type="caution">
    <text evidence="7">The sequence shown here is derived from an EMBL/GenBank/DDBJ whole genome shotgun (WGS) entry which is preliminary data.</text>
</comment>
<proteinExistence type="inferred from homology"/>
<feature type="compositionally biased region" description="Basic residues" evidence="5">
    <location>
        <begin position="16"/>
        <end position="31"/>
    </location>
</feature>
<dbReference type="GO" id="GO:0000398">
    <property type="term" value="P:mRNA splicing, via spliceosome"/>
    <property type="evidence" value="ECO:0007669"/>
    <property type="project" value="UniProtKB-UniRule"/>
</dbReference>
<evidence type="ECO:0000256" key="2">
    <source>
        <dbReference type="ARBA" id="ARBA00008576"/>
    </source>
</evidence>
<gene>
    <name evidence="7" type="ORF">C6P40_004329</name>
</gene>
<evidence type="ECO:0000259" key="6">
    <source>
        <dbReference type="Pfam" id="PF12656"/>
    </source>
</evidence>
<sequence length="221" mass="24979">MKKFSLKRKTVTEGRIKKKVNSFSLKSKKPNNSKENENTSTNNLKRDLPGFEDYGENIPRQKNFVKITNVDEITNKMEESGNASLVIVPPTNSNYLQIFLAKQAEQEKQNIKDLPEDNSLEFGLNKLDNEIDKETTTPSTNTTAKASTNDLSGFVGGKDVTDESYNKVPVSKFGLAMLRGMGWSEELEKDRRKEAKQHHLDMKIRDKKHVPLVGLGAHVKK</sequence>
<dbReference type="InterPro" id="IPR026822">
    <property type="entry name" value="Spp2/MOS2_G-patch"/>
</dbReference>
<keyword evidence="3 4" id="KW-0539">Nucleus</keyword>
<evidence type="ECO:0000313" key="8">
    <source>
        <dbReference type="Proteomes" id="UP000697127"/>
    </source>
</evidence>
<protein>
    <recommendedName>
        <fullName evidence="4">Pre-mRNA-splicing factor</fullName>
    </recommendedName>
</protein>
<comment type="subcellular location">
    <subcellularLocation>
        <location evidence="1 4">Nucleus</location>
    </subcellularLocation>
</comment>
<evidence type="ECO:0000256" key="4">
    <source>
        <dbReference type="RuleBase" id="RU369096"/>
    </source>
</evidence>
<dbReference type="AlphaFoldDB" id="A0A9P6WMH0"/>
<feature type="compositionally biased region" description="Low complexity" evidence="5">
    <location>
        <begin position="136"/>
        <end position="149"/>
    </location>
</feature>
<evidence type="ECO:0000256" key="1">
    <source>
        <dbReference type="ARBA" id="ARBA00004123"/>
    </source>
</evidence>
<dbReference type="InterPro" id="IPR045166">
    <property type="entry name" value="Spp2-like"/>
</dbReference>
<evidence type="ECO:0000313" key="7">
    <source>
        <dbReference type="EMBL" id="KAG0689859.1"/>
    </source>
</evidence>
<accession>A0A9P6WMH0</accession>
<keyword evidence="8" id="KW-1185">Reference proteome</keyword>
<comment type="similarity">
    <text evidence="2 4">Belongs to the SPP2 family.</text>
</comment>
<dbReference type="PANTHER" id="PTHR15818:SF2">
    <property type="entry name" value="G-PATCH DOMAIN AND KOW MOTIFS-CONTAINING PROTEIN"/>
    <property type="match status" value="1"/>
</dbReference>
<dbReference type="OrthoDB" id="3998226at2759"/>
<keyword evidence="4" id="KW-0507">mRNA processing</keyword>
<dbReference type="EMBL" id="PUHW01000057">
    <property type="protein sequence ID" value="KAG0689859.1"/>
    <property type="molecule type" value="Genomic_DNA"/>
</dbReference>
<keyword evidence="4" id="KW-0747">Spliceosome</keyword>
<reference evidence="7" key="1">
    <citation type="submission" date="2020-11" db="EMBL/GenBank/DDBJ databases">
        <title>Kefir isolates.</title>
        <authorList>
            <person name="Marcisauskas S."/>
            <person name="Kim Y."/>
            <person name="Blasche S."/>
        </authorList>
    </citation>
    <scope>NUCLEOTIDE SEQUENCE</scope>
    <source>
        <strain evidence="7">Olga-1</strain>
    </source>
</reference>
<name>A0A9P6WMH0_9ASCO</name>
<evidence type="ECO:0000256" key="5">
    <source>
        <dbReference type="SAM" id="MobiDB-lite"/>
    </source>
</evidence>
<dbReference type="GO" id="GO:0005681">
    <property type="term" value="C:spliceosomal complex"/>
    <property type="evidence" value="ECO:0007669"/>
    <property type="project" value="UniProtKB-UniRule"/>
</dbReference>
<feature type="region of interest" description="Disordered" evidence="5">
    <location>
        <begin position="132"/>
        <end position="152"/>
    </location>
</feature>
<comment type="function">
    <text evidence="4">Involved in spliceosome maturation and the first step of pre-mRNA splicing.</text>
</comment>
<evidence type="ECO:0000256" key="3">
    <source>
        <dbReference type="ARBA" id="ARBA00023242"/>
    </source>
</evidence>
<feature type="domain" description="Spp2/MOS2 G-patch" evidence="6">
    <location>
        <begin position="160"/>
        <end position="219"/>
    </location>
</feature>
<dbReference type="Proteomes" id="UP000697127">
    <property type="component" value="Unassembled WGS sequence"/>
</dbReference>
<organism evidence="7 8">
    <name type="scientific">Pichia californica</name>
    <dbReference type="NCBI Taxonomy" id="460514"/>
    <lineage>
        <taxon>Eukaryota</taxon>
        <taxon>Fungi</taxon>
        <taxon>Dikarya</taxon>
        <taxon>Ascomycota</taxon>
        <taxon>Saccharomycotina</taxon>
        <taxon>Pichiomycetes</taxon>
        <taxon>Pichiales</taxon>
        <taxon>Pichiaceae</taxon>
        <taxon>Pichia</taxon>
    </lineage>
</organism>
<feature type="region of interest" description="Disordered" evidence="5">
    <location>
        <begin position="1"/>
        <end position="55"/>
    </location>
</feature>
<dbReference type="Pfam" id="PF12656">
    <property type="entry name" value="G-patch_2"/>
    <property type="match status" value="1"/>
</dbReference>
<keyword evidence="4" id="KW-0508">mRNA splicing</keyword>
<dbReference type="PANTHER" id="PTHR15818">
    <property type="entry name" value="G PATCH AND KOW-CONTAINING"/>
    <property type="match status" value="1"/>
</dbReference>